<evidence type="ECO:0000313" key="2">
    <source>
        <dbReference type="EMBL" id="WYF43601.1"/>
    </source>
</evidence>
<organism evidence="2">
    <name type="scientific">Deinococcus sp. VB142</name>
    <dbReference type="NCBI Taxonomy" id="3112952"/>
    <lineage>
        <taxon>Bacteria</taxon>
        <taxon>Thermotogati</taxon>
        <taxon>Deinococcota</taxon>
        <taxon>Deinococci</taxon>
        <taxon>Deinococcales</taxon>
        <taxon>Deinococcaceae</taxon>
        <taxon>Deinococcus</taxon>
    </lineage>
</organism>
<proteinExistence type="predicted"/>
<gene>
    <name evidence="2" type="ORF">WDJ50_09215</name>
</gene>
<feature type="chain" id="PRO_5043761333" evidence="1">
    <location>
        <begin position="18"/>
        <end position="97"/>
    </location>
</feature>
<dbReference type="RefSeq" id="WP_339094409.1">
    <property type="nucleotide sequence ID" value="NZ_CP149782.1"/>
</dbReference>
<evidence type="ECO:0000256" key="1">
    <source>
        <dbReference type="SAM" id="SignalP"/>
    </source>
</evidence>
<feature type="signal peptide" evidence="1">
    <location>
        <begin position="1"/>
        <end position="17"/>
    </location>
</feature>
<sequence>MKAFFVAAALLSGVALAEQPTFTTPNGIVVKQDMPGAFRGNPNSDKPGNPKKTYICHATSAVDNNGFLVLHVGNPAAAAHLAHEHATAEERGDHSPL</sequence>
<accession>A0AAU6PYZ1</accession>
<name>A0AAU6PYZ1_9DEIO</name>
<dbReference type="AlphaFoldDB" id="A0AAU6PYZ1"/>
<keyword evidence="1" id="KW-0732">Signal</keyword>
<dbReference type="EMBL" id="CP149782">
    <property type="protein sequence ID" value="WYF43601.1"/>
    <property type="molecule type" value="Genomic_DNA"/>
</dbReference>
<reference evidence="2" key="1">
    <citation type="submission" date="2024-03" db="EMBL/GenBank/DDBJ databases">
        <title>Deinococcus weizhi sp. nov., isolated from human skin.</title>
        <authorList>
            <person name="Wei Z."/>
            <person name="Tian F."/>
            <person name="Yang C."/>
            <person name="Xin L.T."/>
            <person name="Wen Z.J."/>
            <person name="Lan K.C."/>
            <person name="Yu L."/>
            <person name="Zhe W."/>
            <person name="Dan F.D."/>
            <person name="Jun W."/>
            <person name="Rui Z."/>
            <person name="Yong X.J."/>
            <person name="Ting Y."/>
            <person name="Wei X."/>
            <person name="Xu Z.G."/>
            <person name="Xin Z."/>
            <person name="Dong F.G."/>
            <person name="Ni X.M."/>
            <person name="Zheng M.G."/>
            <person name="Chun Y."/>
            <person name="Qian W.X."/>
        </authorList>
    </citation>
    <scope>NUCLEOTIDE SEQUENCE</scope>
    <source>
        <strain evidence="2">VB142</strain>
    </source>
</reference>
<protein>
    <submittedName>
        <fullName evidence="2">Uncharacterized protein</fullName>
    </submittedName>
</protein>